<dbReference type="eggNOG" id="COG1182">
    <property type="taxonomic scope" value="Bacteria"/>
</dbReference>
<protein>
    <recommendedName>
        <fullName evidence="6">FMN dependent NADH:quinone oxidoreductase</fullName>
        <ecNumber evidence="6">1.6.5.-</ecNumber>
    </recommendedName>
    <alternativeName>
        <fullName evidence="6">Azo-dye reductase</fullName>
    </alternativeName>
    <alternativeName>
        <fullName evidence="6">FMN-dependent NADH-azo compound oxidoreductase</fullName>
    </alternativeName>
    <alternativeName>
        <fullName evidence="6">FMN-dependent NADH-azoreductase</fullName>
        <ecNumber evidence="6">1.7.1.17</ecNumber>
    </alternativeName>
</protein>
<dbReference type="Proteomes" id="UP000027432">
    <property type="component" value="Unassembled WGS sequence"/>
</dbReference>
<evidence type="ECO:0000256" key="6">
    <source>
        <dbReference type="HAMAP-Rule" id="MF_01216"/>
    </source>
</evidence>
<dbReference type="AlphaFoldDB" id="A0A074JEL4"/>
<sequence>MTKILRIDSSIKGDASITKRLTDKVVDQLGGEVIARNATTIPSIDGAWIGAAYTPADQRSDEQKALLALSDELIAELKSADTVVIGCGVYNFGVTGPLKAWIDQICRVGETFRYTEAGPEGLAGPKRVIIAYASGGVPVGSAFDFATPYIKQVLGFIGISDVTIIAAEGVAVDENAAVAKAEEQILHLAA</sequence>
<comment type="catalytic activity">
    <reaction evidence="6">
        <text>2 a quinone + NADH + H(+) = 2 a 1,4-benzosemiquinone + NAD(+)</text>
        <dbReference type="Rhea" id="RHEA:65952"/>
        <dbReference type="ChEBI" id="CHEBI:15378"/>
        <dbReference type="ChEBI" id="CHEBI:57540"/>
        <dbReference type="ChEBI" id="CHEBI:57945"/>
        <dbReference type="ChEBI" id="CHEBI:132124"/>
        <dbReference type="ChEBI" id="CHEBI:134225"/>
    </reaction>
</comment>
<dbReference type="STRING" id="1353537.TP2_03595"/>
<dbReference type="GO" id="GO:0016655">
    <property type="term" value="F:oxidoreductase activity, acting on NAD(P)H, quinone or similar compound as acceptor"/>
    <property type="evidence" value="ECO:0007669"/>
    <property type="project" value="InterPro"/>
</dbReference>
<evidence type="ECO:0000256" key="3">
    <source>
        <dbReference type="ARBA" id="ARBA00023002"/>
    </source>
</evidence>
<dbReference type="GO" id="GO:0010181">
    <property type="term" value="F:FMN binding"/>
    <property type="evidence" value="ECO:0007669"/>
    <property type="project" value="UniProtKB-UniRule"/>
</dbReference>
<evidence type="ECO:0000256" key="4">
    <source>
        <dbReference type="ARBA" id="ARBA00023027"/>
    </source>
</evidence>
<dbReference type="Gene3D" id="3.40.50.360">
    <property type="match status" value="1"/>
</dbReference>
<dbReference type="PANTHER" id="PTHR43741">
    <property type="entry name" value="FMN-DEPENDENT NADH-AZOREDUCTASE 1"/>
    <property type="match status" value="1"/>
</dbReference>
<dbReference type="EMBL" id="AUND01000012">
    <property type="protein sequence ID" value="KEO54008.1"/>
    <property type="molecule type" value="Genomic_DNA"/>
</dbReference>
<dbReference type="EC" id="1.7.1.17" evidence="6"/>
<dbReference type="InterPro" id="IPR023048">
    <property type="entry name" value="NADH:quinone_OxRdtase_FMN_depd"/>
</dbReference>
<evidence type="ECO:0000256" key="2">
    <source>
        <dbReference type="ARBA" id="ARBA00022643"/>
    </source>
</evidence>
<dbReference type="EC" id="1.6.5.-" evidence="6"/>
<comment type="caution">
    <text evidence="8">The sequence shown here is derived from an EMBL/GenBank/DDBJ whole genome shotgun (WGS) entry which is preliminary data.</text>
</comment>
<evidence type="ECO:0000259" key="7">
    <source>
        <dbReference type="Pfam" id="PF02525"/>
    </source>
</evidence>
<gene>
    <name evidence="6" type="primary">azoR</name>
    <name evidence="8" type="ORF">TP2_03595</name>
</gene>
<dbReference type="RefSeq" id="WP_038074835.1">
    <property type="nucleotide sequence ID" value="NZ_AUND01000012.1"/>
</dbReference>
<keyword evidence="9" id="KW-1185">Reference proteome</keyword>
<comment type="function">
    <text evidence="6">Also exhibits azoreductase activity. Catalyzes the reductive cleavage of the azo bond in aromatic azo compounds to the corresponding amines.</text>
</comment>
<comment type="caution">
    <text evidence="6">Lacks conserved residue(s) required for the propagation of feature annotation.</text>
</comment>
<dbReference type="HAMAP" id="MF_01216">
    <property type="entry name" value="Azoreductase_type1"/>
    <property type="match status" value="1"/>
</dbReference>
<dbReference type="InterPro" id="IPR050104">
    <property type="entry name" value="FMN-dep_NADH:Q_OxRdtase_AzoR1"/>
</dbReference>
<comment type="catalytic activity">
    <reaction evidence="5">
        <text>N,N-dimethyl-1,4-phenylenediamine + anthranilate + 2 NAD(+) = 2-(4-dimethylaminophenyl)diazenylbenzoate + 2 NADH + 2 H(+)</text>
        <dbReference type="Rhea" id="RHEA:55872"/>
        <dbReference type="ChEBI" id="CHEBI:15378"/>
        <dbReference type="ChEBI" id="CHEBI:15783"/>
        <dbReference type="ChEBI" id="CHEBI:16567"/>
        <dbReference type="ChEBI" id="CHEBI:57540"/>
        <dbReference type="ChEBI" id="CHEBI:57945"/>
        <dbReference type="ChEBI" id="CHEBI:71579"/>
        <dbReference type="EC" id="1.7.1.17"/>
    </reaction>
    <physiologicalReaction direction="right-to-left" evidence="5">
        <dbReference type="Rhea" id="RHEA:55874"/>
    </physiologicalReaction>
</comment>
<evidence type="ECO:0000256" key="1">
    <source>
        <dbReference type="ARBA" id="ARBA00022630"/>
    </source>
</evidence>
<comment type="cofactor">
    <cofactor evidence="6">
        <name>FMN</name>
        <dbReference type="ChEBI" id="CHEBI:58210"/>
    </cofactor>
    <text evidence="6">Binds 1 FMN per subunit.</text>
</comment>
<evidence type="ECO:0000256" key="5">
    <source>
        <dbReference type="ARBA" id="ARBA00048542"/>
    </source>
</evidence>
<dbReference type="PANTHER" id="PTHR43741:SF4">
    <property type="entry name" value="FMN-DEPENDENT NADH:QUINONE OXIDOREDUCTASE"/>
    <property type="match status" value="1"/>
</dbReference>
<keyword evidence="3 6" id="KW-0560">Oxidoreductase</keyword>
<evidence type="ECO:0000313" key="8">
    <source>
        <dbReference type="EMBL" id="KEO54008.1"/>
    </source>
</evidence>
<proteinExistence type="inferred from homology"/>
<feature type="binding site" evidence="6">
    <location>
        <position position="10"/>
    </location>
    <ligand>
        <name>FMN</name>
        <dbReference type="ChEBI" id="CHEBI:58210"/>
    </ligand>
</feature>
<comment type="similarity">
    <text evidence="6">Belongs to the azoreductase type 1 family.</text>
</comment>
<dbReference type="Pfam" id="PF02525">
    <property type="entry name" value="Flavodoxin_2"/>
    <property type="match status" value="1"/>
</dbReference>
<comment type="function">
    <text evidence="6">Quinone reductase that provides resistance to thiol-specific stress caused by electrophilic quinones.</text>
</comment>
<dbReference type="GO" id="GO:0016652">
    <property type="term" value="F:oxidoreductase activity, acting on NAD(P)H as acceptor"/>
    <property type="evidence" value="ECO:0007669"/>
    <property type="project" value="UniProtKB-UniRule"/>
</dbReference>
<evidence type="ECO:0000313" key="9">
    <source>
        <dbReference type="Proteomes" id="UP000027432"/>
    </source>
</evidence>
<keyword evidence="2 6" id="KW-0288">FMN</keyword>
<keyword evidence="1 6" id="KW-0285">Flavoprotein</keyword>
<name>A0A074JEL4_9RHOB</name>
<feature type="domain" description="Flavodoxin-like fold" evidence="7">
    <location>
        <begin position="2"/>
        <end position="186"/>
    </location>
</feature>
<keyword evidence="4 6" id="KW-0520">NAD</keyword>
<comment type="subunit">
    <text evidence="6">Homodimer.</text>
</comment>
<dbReference type="InterPro" id="IPR029039">
    <property type="entry name" value="Flavoprotein-like_sf"/>
</dbReference>
<dbReference type="SUPFAM" id="SSF52218">
    <property type="entry name" value="Flavoproteins"/>
    <property type="match status" value="1"/>
</dbReference>
<dbReference type="OrthoDB" id="9787136at2"/>
<dbReference type="GO" id="GO:0009055">
    <property type="term" value="F:electron transfer activity"/>
    <property type="evidence" value="ECO:0007669"/>
    <property type="project" value="UniProtKB-UniRule"/>
</dbReference>
<accession>A0A074JEL4</accession>
<reference evidence="8 9" key="1">
    <citation type="submission" date="2013-07" db="EMBL/GenBank/DDBJ databases">
        <title>Thioclava pacifica DSM 10166 Genome Sequencing.</title>
        <authorList>
            <person name="Lai Q."/>
            <person name="Shao Z."/>
        </authorList>
    </citation>
    <scope>NUCLEOTIDE SEQUENCE [LARGE SCALE GENOMIC DNA]</scope>
    <source>
        <strain evidence="8 9">DSM 10166</strain>
    </source>
</reference>
<dbReference type="InterPro" id="IPR003680">
    <property type="entry name" value="Flavodoxin_fold"/>
</dbReference>
<organism evidence="8 9">
    <name type="scientific">Thioclava pacifica DSM 10166</name>
    <dbReference type="NCBI Taxonomy" id="1353537"/>
    <lineage>
        <taxon>Bacteria</taxon>
        <taxon>Pseudomonadati</taxon>
        <taxon>Pseudomonadota</taxon>
        <taxon>Alphaproteobacteria</taxon>
        <taxon>Rhodobacterales</taxon>
        <taxon>Paracoccaceae</taxon>
        <taxon>Thioclava</taxon>
    </lineage>
</organism>